<feature type="transmembrane region" description="Helical" evidence="1">
    <location>
        <begin position="104"/>
        <end position="126"/>
    </location>
</feature>
<comment type="subcellular location">
    <subcellularLocation>
        <location evidence="1">Cell membrane</location>
        <topology evidence="1">Multi-pass membrane protein</topology>
    </subcellularLocation>
</comment>
<keyword evidence="1" id="KW-1133">Transmembrane helix</keyword>
<keyword evidence="1" id="KW-0915">Sodium</keyword>
<keyword evidence="1" id="KW-1003">Cell membrane</keyword>
<protein>
    <recommendedName>
        <fullName evidence="1">Sodium/glutamate symporter</fullName>
    </recommendedName>
</protein>
<keyword evidence="1" id="KW-0812">Transmembrane</keyword>
<keyword evidence="1" id="KW-0739">Sodium transport</keyword>
<feature type="transmembrane region" description="Helical" evidence="1">
    <location>
        <begin position="43"/>
        <end position="64"/>
    </location>
</feature>
<name>A0A4V3TV60_9ENTE</name>
<dbReference type="GO" id="GO:0015501">
    <property type="term" value="F:glutamate:sodium symporter activity"/>
    <property type="evidence" value="ECO:0007669"/>
    <property type="project" value="UniProtKB-UniRule"/>
</dbReference>
<feature type="transmembrane region" description="Helical" evidence="1">
    <location>
        <begin position="76"/>
        <end position="97"/>
    </location>
</feature>
<feature type="transmembrane region" description="Helical" evidence="1">
    <location>
        <begin position="320"/>
        <end position="342"/>
    </location>
</feature>
<reference evidence="2 3" key="1">
    <citation type="submission" date="2019-01" db="EMBL/GenBank/DDBJ databases">
        <title>Vagococcus silagei sp. nov. isolated from brewer's grain.</title>
        <authorList>
            <person name="Guu J.-R."/>
        </authorList>
    </citation>
    <scope>NUCLEOTIDE SEQUENCE [LARGE SCALE GENOMIC DNA]</scope>
    <source>
        <strain evidence="2 3">2B-2</strain>
    </source>
</reference>
<dbReference type="PANTHER" id="PTHR36178">
    <property type="entry name" value="SLR0625 PROTEIN"/>
    <property type="match status" value="1"/>
</dbReference>
<feature type="transmembrane region" description="Helical" evidence="1">
    <location>
        <begin position="12"/>
        <end position="31"/>
    </location>
</feature>
<dbReference type="Pfam" id="PF03616">
    <property type="entry name" value="Glt_symporter"/>
    <property type="match status" value="1"/>
</dbReference>
<keyword evidence="1" id="KW-0472">Membrane</keyword>
<gene>
    <name evidence="2" type="ORF">ESZ54_04085</name>
</gene>
<evidence type="ECO:0000256" key="1">
    <source>
        <dbReference type="HAMAP-Rule" id="MF_02062"/>
    </source>
</evidence>
<dbReference type="GO" id="GO:0015813">
    <property type="term" value="P:L-glutamate transmembrane transport"/>
    <property type="evidence" value="ECO:0007669"/>
    <property type="project" value="InterPro"/>
</dbReference>
<keyword evidence="1" id="KW-0406">Ion transport</keyword>
<dbReference type="OrthoDB" id="4921038at2"/>
<accession>A0A4V3TV60</accession>
<sequence>MKFVLIDGIRTLQLDLITTAALALLLLMLGNHIRKKYTVFQKMTIPASVIGGFLCSFIVLILRVTNVLYIEMDTTLQLPFMLAFFTCVGFGGSFKMLKTGGRLLIIYLASTWILAILQNIIGVGLAKTLGIDPLLGIMAGTVSLVGGHGNAAAFGPIAEQAGAQGASAVALASATYGLIVGSLLGGPVGDWILKKNKIDVTSDAEQAISTDKSETTTEMKNGFTTDRFLAHLTFVFVFMAGGVIFSELIAKLEIKNFAIPSYVGAMFLAIVFRNINDKKQLFKMDNQIVEMISDIGLGFFLTMAIMTLKIWELASLAGPLIIILLVQTVFLFFFVLFFVFPLLRGKKGSTDSYDAGVLSGGFMGWGLGIAATAFVCMSAIVEKYRKSSPKAFLIAPLCGAVFVDIVAIPTIIFFISLFS</sequence>
<dbReference type="EMBL" id="SDGV01000010">
    <property type="protein sequence ID" value="THB61639.1"/>
    <property type="molecule type" value="Genomic_DNA"/>
</dbReference>
<dbReference type="AlphaFoldDB" id="A0A4V3TV60"/>
<organism evidence="2 3">
    <name type="scientific">Vagococcus silagei</name>
    <dbReference type="NCBI Taxonomy" id="2508885"/>
    <lineage>
        <taxon>Bacteria</taxon>
        <taxon>Bacillati</taxon>
        <taxon>Bacillota</taxon>
        <taxon>Bacilli</taxon>
        <taxon>Lactobacillales</taxon>
        <taxon>Enterococcaceae</taxon>
        <taxon>Vagococcus</taxon>
    </lineage>
</organism>
<dbReference type="GO" id="GO:0005886">
    <property type="term" value="C:plasma membrane"/>
    <property type="evidence" value="ECO:0007669"/>
    <property type="project" value="UniProtKB-SubCell"/>
</dbReference>
<dbReference type="PANTHER" id="PTHR36178:SF1">
    <property type="entry name" value="SODIUM_GLUTAMATE SYMPORTER"/>
    <property type="match status" value="1"/>
</dbReference>
<evidence type="ECO:0000313" key="3">
    <source>
        <dbReference type="Proteomes" id="UP000310506"/>
    </source>
</evidence>
<dbReference type="HAMAP" id="MF_02062">
    <property type="entry name" value="GltS"/>
    <property type="match status" value="1"/>
</dbReference>
<keyword evidence="1" id="KW-0029">Amino-acid transport</keyword>
<comment type="caution">
    <text evidence="2">The sequence shown here is derived from an EMBL/GenBank/DDBJ whole genome shotgun (WGS) entry which is preliminary data.</text>
</comment>
<feature type="transmembrane region" description="Helical" evidence="1">
    <location>
        <begin position="287"/>
        <end position="308"/>
    </location>
</feature>
<feature type="transmembrane region" description="Helical" evidence="1">
    <location>
        <begin position="257"/>
        <end position="275"/>
    </location>
</feature>
<comment type="function">
    <text evidence="1">Catalyzes the sodium-dependent transport of glutamate.</text>
</comment>
<keyword evidence="1" id="KW-0769">Symport</keyword>
<feature type="transmembrane region" description="Helical" evidence="1">
    <location>
        <begin position="228"/>
        <end position="250"/>
    </location>
</feature>
<feature type="transmembrane region" description="Helical" evidence="1">
    <location>
        <begin position="393"/>
        <end position="418"/>
    </location>
</feature>
<dbReference type="Proteomes" id="UP000310506">
    <property type="component" value="Unassembled WGS sequence"/>
</dbReference>
<evidence type="ECO:0000313" key="2">
    <source>
        <dbReference type="EMBL" id="THB61639.1"/>
    </source>
</evidence>
<keyword evidence="1" id="KW-0813">Transport</keyword>
<dbReference type="InterPro" id="IPR004445">
    <property type="entry name" value="GltS"/>
</dbReference>
<proteinExistence type="inferred from homology"/>
<dbReference type="RefSeq" id="WP_136136411.1">
    <property type="nucleotide sequence ID" value="NZ_SDGV01000010.1"/>
</dbReference>
<comment type="similarity">
    <text evidence="1">Belongs to the glutamate:Na(+) symporter (ESS) (TC 2.A.27) family.</text>
</comment>
<feature type="transmembrane region" description="Helical" evidence="1">
    <location>
        <begin position="362"/>
        <end position="381"/>
    </location>
</feature>
<keyword evidence="3" id="KW-1185">Reference proteome</keyword>